<name>A0A9D4IQX0_DREPO</name>
<reference evidence="1" key="2">
    <citation type="submission" date="2020-11" db="EMBL/GenBank/DDBJ databases">
        <authorList>
            <person name="McCartney M.A."/>
            <person name="Auch B."/>
            <person name="Kono T."/>
            <person name="Mallez S."/>
            <person name="Becker A."/>
            <person name="Gohl D.M."/>
            <person name="Silverstein K.A.T."/>
            <person name="Koren S."/>
            <person name="Bechman K.B."/>
            <person name="Herman A."/>
            <person name="Abrahante J.E."/>
            <person name="Garbe J."/>
        </authorList>
    </citation>
    <scope>NUCLEOTIDE SEQUENCE</scope>
    <source>
        <strain evidence="1">Duluth1</strain>
        <tissue evidence="1">Whole animal</tissue>
    </source>
</reference>
<organism evidence="1 2">
    <name type="scientific">Dreissena polymorpha</name>
    <name type="common">Zebra mussel</name>
    <name type="synonym">Mytilus polymorpha</name>
    <dbReference type="NCBI Taxonomy" id="45954"/>
    <lineage>
        <taxon>Eukaryota</taxon>
        <taxon>Metazoa</taxon>
        <taxon>Spiralia</taxon>
        <taxon>Lophotrochozoa</taxon>
        <taxon>Mollusca</taxon>
        <taxon>Bivalvia</taxon>
        <taxon>Autobranchia</taxon>
        <taxon>Heteroconchia</taxon>
        <taxon>Euheterodonta</taxon>
        <taxon>Imparidentia</taxon>
        <taxon>Neoheterodontei</taxon>
        <taxon>Myida</taxon>
        <taxon>Dreissenoidea</taxon>
        <taxon>Dreissenidae</taxon>
        <taxon>Dreissena</taxon>
    </lineage>
</organism>
<sequence>MQQKSPVCVQLVERATPSAASYSCSGPADVFKWWLATCPVLFAKHPASSGTLNP</sequence>
<evidence type="ECO:0000313" key="1">
    <source>
        <dbReference type="EMBL" id="KAH3783290.1"/>
    </source>
</evidence>
<keyword evidence="2" id="KW-1185">Reference proteome</keyword>
<accession>A0A9D4IQX0</accession>
<comment type="caution">
    <text evidence="1">The sequence shown here is derived from an EMBL/GenBank/DDBJ whole genome shotgun (WGS) entry which is preliminary data.</text>
</comment>
<dbReference type="AlphaFoldDB" id="A0A9D4IQX0"/>
<gene>
    <name evidence="1" type="ORF">DPMN_161225</name>
</gene>
<evidence type="ECO:0000313" key="2">
    <source>
        <dbReference type="Proteomes" id="UP000828390"/>
    </source>
</evidence>
<reference evidence="1" key="1">
    <citation type="journal article" date="2019" name="bioRxiv">
        <title>The Genome of the Zebra Mussel, Dreissena polymorpha: A Resource for Invasive Species Research.</title>
        <authorList>
            <person name="McCartney M.A."/>
            <person name="Auch B."/>
            <person name="Kono T."/>
            <person name="Mallez S."/>
            <person name="Zhang Y."/>
            <person name="Obille A."/>
            <person name="Becker A."/>
            <person name="Abrahante J.E."/>
            <person name="Garbe J."/>
            <person name="Badalamenti J.P."/>
            <person name="Herman A."/>
            <person name="Mangelson H."/>
            <person name="Liachko I."/>
            <person name="Sullivan S."/>
            <person name="Sone E.D."/>
            <person name="Koren S."/>
            <person name="Silverstein K.A.T."/>
            <person name="Beckman K.B."/>
            <person name="Gohl D.M."/>
        </authorList>
    </citation>
    <scope>NUCLEOTIDE SEQUENCE</scope>
    <source>
        <strain evidence="1">Duluth1</strain>
        <tissue evidence="1">Whole animal</tissue>
    </source>
</reference>
<dbReference type="EMBL" id="JAIWYP010000008">
    <property type="protein sequence ID" value="KAH3783290.1"/>
    <property type="molecule type" value="Genomic_DNA"/>
</dbReference>
<dbReference type="Proteomes" id="UP000828390">
    <property type="component" value="Unassembled WGS sequence"/>
</dbReference>
<proteinExistence type="predicted"/>
<protein>
    <submittedName>
        <fullName evidence="1">Uncharacterized protein</fullName>
    </submittedName>
</protein>